<dbReference type="RefSeq" id="WP_128270936.1">
    <property type="nucleotide sequence ID" value="NZ_SAUW01000038.1"/>
</dbReference>
<dbReference type="SUPFAM" id="SSF51556">
    <property type="entry name" value="Metallo-dependent hydrolases"/>
    <property type="match status" value="1"/>
</dbReference>
<evidence type="ECO:0000313" key="5">
    <source>
        <dbReference type="EMBL" id="RWR05304.1"/>
    </source>
</evidence>
<keyword evidence="2 4" id="KW-0479">Metal-binding</keyword>
<dbReference type="PIRSF" id="PIRSF005902">
    <property type="entry name" value="DNase_TatD"/>
    <property type="match status" value="1"/>
</dbReference>
<dbReference type="NCBIfam" id="NF041926">
    <property type="entry name" value="QatD"/>
    <property type="match status" value="1"/>
</dbReference>
<feature type="binding site" evidence="4">
    <location>
        <position position="146"/>
    </location>
    <ligand>
        <name>a divalent metal cation</name>
        <dbReference type="ChEBI" id="CHEBI:60240"/>
        <label>2</label>
    </ligand>
</feature>
<dbReference type="GO" id="GO:0016788">
    <property type="term" value="F:hydrolase activity, acting on ester bonds"/>
    <property type="evidence" value="ECO:0007669"/>
    <property type="project" value="InterPro"/>
</dbReference>
<keyword evidence="3" id="KW-0378">Hydrolase</keyword>
<feature type="binding site" evidence="4">
    <location>
        <position position="5"/>
    </location>
    <ligand>
        <name>a divalent metal cation</name>
        <dbReference type="ChEBI" id="CHEBI:60240"/>
        <label>1</label>
    </ligand>
</feature>
<dbReference type="PANTHER" id="PTHR46317:SF1">
    <property type="entry name" value="HYDROLASE, TATD FAMILY"/>
    <property type="match status" value="1"/>
</dbReference>
<evidence type="ECO:0000256" key="1">
    <source>
        <dbReference type="ARBA" id="ARBA00009275"/>
    </source>
</evidence>
<evidence type="ECO:0000313" key="6">
    <source>
        <dbReference type="Proteomes" id="UP000285710"/>
    </source>
</evidence>
<protein>
    <submittedName>
        <fullName evidence="5">TatD family deoxyribonuclease</fullName>
    </submittedName>
</protein>
<feature type="binding site" evidence="4">
    <location>
        <position position="84"/>
    </location>
    <ligand>
        <name>a divalent metal cation</name>
        <dbReference type="ChEBI" id="CHEBI:60240"/>
        <label>1</label>
    </ligand>
</feature>
<dbReference type="Pfam" id="PF01026">
    <property type="entry name" value="TatD_DNase"/>
    <property type="match status" value="1"/>
</dbReference>
<dbReference type="Proteomes" id="UP000285710">
    <property type="component" value="Unassembled WGS sequence"/>
</dbReference>
<proteinExistence type="inferred from homology"/>
<accession>A0A443IK78</accession>
<dbReference type="InterPro" id="IPR018228">
    <property type="entry name" value="DNase_TatD-rel_CS"/>
</dbReference>
<dbReference type="PROSITE" id="PS01091">
    <property type="entry name" value="TATD_3"/>
    <property type="match status" value="1"/>
</dbReference>
<evidence type="ECO:0000256" key="3">
    <source>
        <dbReference type="ARBA" id="ARBA00022801"/>
    </source>
</evidence>
<feature type="binding site" evidence="4">
    <location>
        <position position="194"/>
    </location>
    <ligand>
        <name>a divalent metal cation</name>
        <dbReference type="ChEBI" id="CHEBI:60240"/>
        <label>1</label>
    </ligand>
</feature>
<evidence type="ECO:0000256" key="4">
    <source>
        <dbReference type="PIRSR" id="PIRSR005902-1"/>
    </source>
</evidence>
<dbReference type="AlphaFoldDB" id="A0A443IK78"/>
<comment type="caution">
    <text evidence="5">The sequence shown here is derived from an EMBL/GenBank/DDBJ whole genome shotgun (WGS) entry which is preliminary data.</text>
</comment>
<feature type="binding site" evidence="4">
    <location>
        <position position="122"/>
    </location>
    <ligand>
        <name>a divalent metal cation</name>
        <dbReference type="ChEBI" id="CHEBI:60240"/>
        <label>2</label>
    </ligand>
</feature>
<sequence length="261" mass="28525">MIDLHCHLDLFPRPEMVVREVEAAKIYLLSVTTTPKAFPKTAQLPGRVSRIRTALGLHPQLAHERHEEVGLFCRLISETRYVGEVGLDGGDEFARHLVLQKDVFNRLLRACSDAGGRFLSIHSRHASGEVLEALAAHPGCGTPILHWFSGPMRDAERAVAMGAWFSVGLPMLRSKRAGTLLSKIPRERILTETDAPFASTQGEEYPVQALTSAVAELARHWKCAPLDAEQQILANMGRLIGAGHSMIANSSLSARQANAGN</sequence>
<reference evidence="5 6" key="1">
    <citation type="submission" date="2019-01" db="EMBL/GenBank/DDBJ databases">
        <title>Sinorhodobacter populi sp. nov. isolated from the symptomatic bark tissue of Populus euramericana canker.</title>
        <authorList>
            <person name="Xu G."/>
        </authorList>
    </citation>
    <scope>NUCLEOTIDE SEQUENCE [LARGE SCALE GENOMIC DNA]</scope>
    <source>
        <strain evidence="5 6">2D-5</strain>
    </source>
</reference>
<dbReference type="InterPro" id="IPR001130">
    <property type="entry name" value="TatD-like"/>
</dbReference>
<name>A0A443IK78_9RHOB</name>
<dbReference type="InterPro" id="IPR049677">
    <property type="entry name" value="QatD"/>
</dbReference>
<dbReference type="PANTHER" id="PTHR46317">
    <property type="entry name" value="HYDROLASE OF PHP SUPERFAMILY-RELATED PROTEIN"/>
    <property type="match status" value="1"/>
</dbReference>
<feature type="binding site" evidence="4">
    <location>
        <position position="7"/>
    </location>
    <ligand>
        <name>a divalent metal cation</name>
        <dbReference type="ChEBI" id="CHEBI:60240"/>
        <label>1</label>
    </ligand>
</feature>
<evidence type="ECO:0000256" key="2">
    <source>
        <dbReference type="ARBA" id="ARBA00022723"/>
    </source>
</evidence>
<gene>
    <name evidence="5" type="ORF">D2T33_20025</name>
</gene>
<reference evidence="5 6" key="2">
    <citation type="submission" date="2019-01" db="EMBL/GenBank/DDBJ databases">
        <authorList>
            <person name="Li Y."/>
        </authorList>
    </citation>
    <scope>NUCLEOTIDE SEQUENCE [LARGE SCALE GENOMIC DNA]</scope>
    <source>
        <strain evidence="5 6">2D-5</strain>
    </source>
</reference>
<keyword evidence="6" id="KW-1185">Reference proteome</keyword>
<organism evidence="5 6">
    <name type="scientific">Paenirhodobacter populi</name>
    <dbReference type="NCBI Taxonomy" id="2306993"/>
    <lineage>
        <taxon>Bacteria</taxon>
        <taxon>Pseudomonadati</taxon>
        <taxon>Pseudomonadota</taxon>
        <taxon>Alphaproteobacteria</taxon>
        <taxon>Rhodobacterales</taxon>
        <taxon>Rhodobacter group</taxon>
        <taxon>Paenirhodobacter</taxon>
    </lineage>
</organism>
<dbReference type="GO" id="GO:0046872">
    <property type="term" value="F:metal ion binding"/>
    <property type="evidence" value="ECO:0007669"/>
    <property type="project" value="UniProtKB-KW"/>
</dbReference>
<comment type="similarity">
    <text evidence="1">Belongs to the metallo-dependent hydrolases superfamily. TatD-type hydrolase family.</text>
</comment>
<dbReference type="Gene3D" id="3.20.20.140">
    <property type="entry name" value="Metal-dependent hydrolases"/>
    <property type="match status" value="1"/>
</dbReference>
<dbReference type="EMBL" id="SAUW01000038">
    <property type="protein sequence ID" value="RWR05304.1"/>
    <property type="molecule type" value="Genomic_DNA"/>
</dbReference>
<dbReference type="InterPro" id="IPR032466">
    <property type="entry name" value="Metal_Hydrolase"/>
</dbReference>